<reference evidence="2" key="1">
    <citation type="submission" date="2020-06" db="EMBL/GenBank/DDBJ databases">
        <authorList>
            <person name="Li T."/>
            <person name="Hu X."/>
            <person name="Zhang T."/>
            <person name="Song X."/>
            <person name="Zhang H."/>
            <person name="Dai N."/>
            <person name="Sheng W."/>
            <person name="Hou X."/>
            <person name="Wei L."/>
        </authorList>
    </citation>
    <scope>NUCLEOTIDE SEQUENCE</scope>
    <source>
        <strain evidence="2">G01</strain>
        <tissue evidence="2">Leaf</tissue>
    </source>
</reference>
<gene>
    <name evidence="2" type="ORF">Sangu_1447800</name>
</gene>
<keyword evidence="1" id="KW-0472">Membrane</keyword>
<dbReference type="EMBL" id="JACGWK010000008">
    <property type="protein sequence ID" value="KAL0339257.1"/>
    <property type="molecule type" value="Genomic_DNA"/>
</dbReference>
<proteinExistence type="predicted"/>
<evidence type="ECO:0008006" key="3">
    <source>
        <dbReference type="Google" id="ProtNLM"/>
    </source>
</evidence>
<name>A0AAW2N5J4_9LAMI</name>
<evidence type="ECO:0000313" key="2">
    <source>
        <dbReference type="EMBL" id="KAL0339257.1"/>
    </source>
</evidence>
<evidence type="ECO:0000256" key="1">
    <source>
        <dbReference type="SAM" id="Phobius"/>
    </source>
</evidence>
<keyword evidence="1" id="KW-1133">Transmembrane helix</keyword>
<protein>
    <recommendedName>
        <fullName evidence="3">Reverse transcriptase domain-containing protein</fullName>
    </recommendedName>
</protein>
<sequence length="94" mass="11185">MVSYQKIRATIGRDSRLDESKIYMLFDYHLHILLVFHVHLNRLILNILIFAFFFDLESSFDLVPIPLCQRVLTEVPLDEPLDVFKRELTFFANI</sequence>
<feature type="transmembrane region" description="Helical" evidence="1">
    <location>
        <begin position="30"/>
        <end position="54"/>
    </location>
</feature>
<dbReference type="AlphaFoldDB" id="A0AAW2N5J4"/>
<organism evidence="2">
    <name type="scientific">Sesamum angustifolium</name>
    <dbReference type="NCBI Taxonomy" id="2727405"/>
    <lineage>
        <taxon>Eukaryota</taxon>
        <taxon>Viridiplantae</taxon>
        <taxon>Streptophyta</taxon>
        <taxon>Embryophyta</taxon>
        <taxon>Tracheophyta</taxon>
        <taxon>Spermatophyta</taxon>
        <taxon>Magnoliopsida</taxon>
        <taxon>eudicotyledons</taxon>
        <taxon>Gunneridae</taxon>
        <taxon>Pentapetalae</taxon>
        <taxon>asterids</taxon>
        <taxon>lamiids</taxon>
        <taxon>Lamiales</taxon>
        <taxon>Pedaliaceae</taxon>
        <taxon>Sesamum</taxon>
    </lineage>
</organism>
<reference evidence="2" key="2">
    <citation type="journal article" date="2024" name="Plant">
        <title>Genomic evolution and insights into agronomic trait innovations of Sesamum species.</title>
        <authorList>
            <person name="Miao H."/>
            <person name="Wang L."/>
            <person name="Qu L."/>
            <person name="Liu H."/>
            <person name="Sun Y."/>
            <person name="Le M."/>
            <person name="Wang Q."/>
            <person name="Wei S."/>
            <person name="Zheng Y."/>
            <person name="Lin W."/>
            <person name="Duan Y."/>
            <person name="Cao H."/>
            <person name="Xiong S."/>
            <person name="Wang X."/>
            <person name="Wei L."/>
            <person name="Li C."/>
            <person name="Ma Q."/>
            <person name="Ju M."/>
            <person name="Zhao R."/>
            <person name="Li G."/>
            <person name="Mu C."/>
            <person name="Tian Q."/>
            <person name="Mei H."/>
            <person name="Zhang T."/>
            <person name="Gao T."/>
            <person name="Zhang H."/>
        </authorList>
    </citation>
    <scope>NUCLEOTIDE SEQUENCE</scope>
    <source>
        <strain evidence="2">G01</strain>
    </source>
</reference>
<accession>A0AAW2N5J4</accession>
<keyword evidence="1" id="KW-0812">Transmembrane</keyword>
<comment type="caution">
    <text evidence="2">The sequence shown here is derived from an EMBL/GenBank/DDBJ whole genome shotgun (WGS) entry which is preliminary data.</text>
</comment>